<proteinExistence type="predicted"/>
<feature type="transmembrane region" description="Helical" evidence="1">
    <location>
        <begin position="809"/>
        <end position="826"/>
    </location>
</feature>
<dbReference type="SUPFAM" id="SSF56601">
    <property type="entry name" value="beta-lactamase/transpeptidase-like"/>
    <property type="match status" value="1"/>
</dbReference>
<name>A0A5M6CEN2_9BACT</name>
<gene>
    <name evidence="2" type="ORF">F0919_12955</name>
</gene>
<keyword evidence="1" id="KW-1133">Transmembrane helix</keyword>
<evidence type="ECO:0000313" key="3">
    <source>
        <dbReference type="Proteomes" id="UP000323632"/>
    </source>
</evidence>
<feature type="transmembrane region" description="Helical" evidence="1">
    <location>
        <begin position="77"/>
        <end position="98"/>
    </location>
</feature>
<reference evidence="2 3" key="1">
    <citation type="submission" date="2019-09" db="EMBL/GenBank/DDBJ databases">
        <title>Genome sequence and assembly of Taibaiella sp.</title>
        <authorList>
            <person name="Chhetri G."/>
        </authorList>
    </citation>
    <scope>NUCLEOTIDE SEQUENCE [LARGE SCALE GENOMIC DNA]</scope>
    <source>
        <strain evidence="2 3">KVB11</strain>
    </source>
</reference>
<feature type="transmembrane region" description="Helical" evidence="1">
    <location>
        <begin position="28"/>
        <end position="47"/>
    </location>
</feature>
<dbReference type="RefSeq" id="WP_150033190.1">
    <property type="nucleotide sequence ID" value="NZ_VWSH01000003.1"/>
</dbReference>
<keyword evidence="1" id="KW-0812">Transmembrane</keyword>
<dbReference type="Proteomes" id="UP000323632">
    <property type="component" value="Unassembled WGS sequence"/>
</dbReference>
<feature type="transmembrane region" description="Helical" evidence="1">
    <location>
        <begin position="648"/>
        <end position="669"/>
    </location>
</feature>
<feature type="transmembrane region" description="Helical" evidence="1">
    <location>
        <begin position="962"/>
        <end position="982"/>
    </location>
</feature>
<feature type="transmembrane region" description="Helical" evidence="1">
    <location>
        <begin position="493"/>
        <end position="513"/>
    </location>
</feature>
<feature type="transmembrane region" description="Helical" evidence="1">
    <location>
        <begin position="525"/>
        <end position="544"/>
    </location>
</feature>
<protein>
    <submittedName>
        <fullName evidence="2">Uncharacterized protein</fullName>
    </submittedName>
</protein>
<sequence length="1725" mass="197436">MNLRSLYIAIPSIIIVLLNIMYGSAISWMLSIGIIACLLYFFAQIGIEQLIFKKTNVENVSDAVKAHAAKVIKKYKVLLSSGLLTIVFISSVVCIYRTTNPSGAHPWFFNNDYHAISNTGIAFSKDLTFTEKFEDSLQSEGSIKITKNGVNSAALHFSNFYEPVFAATETPKIFTPVNNIFPQLFQKEFSISNGINTITVTLQAKSKGFFSFLHPDRKANIVYDIQISSKDRRLADEQNIQLPYNDHLHIEEQELTEGKSLYNLLLNSKSFNSGKNESYAVLEFMLRQLGDSYLLMNYTSEDRKGYSIFPSRDFMLNGYHLKADGTDVKPELQVNADLSFGKEFYIGFHNTQAKNYITSINSADYGINASDNSIAFMYDYPSSYLLSSPANSQQTGNKNLRFVSNNNDDIIATDLREGFYFNNNGLQTGGRISGNIDYLSQGPNVPLKVGVSDHNGNNIHKEIAGHQFYLNSTNAGEKYLFNIRDFSQNGFHFHRLLLFATLIYLGMLALLIFFPGKNLVRIEPIIFTVVYLLLILRLILYWRLATFPPLENISKYELENTILNFDYRWGIKLPVPLTLIWVFLFLAILAFFRYRISIGKPFKFSPEQKWKLTNSKRINKYYAYFIGACLLIFFVNSSLVHIEILTRIISIIIPVAGYCYFAMLANKHFSFEHEWVNAGESKGYVKLKAYFHYFLNNPTFVITILTIAFFAVTDRGFAILFTLFILLKNIFFNFLKKPFDSSRTNLKRMVFNPNNYWIYGILSLIAYLTILSFKSLFYYLLTYKLIVIGLALLIPFIILFFFYKKQGKITKILGGVLALYLLLLLIPPTRNMMEARATAAIKHVQYRASIIHQPLSQLLSQNPYSSFQTQKIIETAENQWFINSYISKEYNNNATINLRPYSRVGVNYNTQTRDVVIARFVIGELGNFTMYLTLILTLLPLILYLISYRLTDDAYFKLNYKSYAGILPLLLFFTTSLFVWLTATNRFVFFGQDFPFLSLTSKLSVVLPLILFGITLTQQPNTYRSYQLNLQSNFTRYAFFTVLIAAFALTTIKSNELSSNNFSIIVEKTKNRINNDLNAVMGEIQDSLDAKRLRYSYSGLMKIMAEDKNFKALLNDSVTDNYTRSILKQLVEKPSSAMRIDNPLYITYNGFQYSALYNDHLYLHLQPVENKSVWNGSIVELYDSSNHFAINKWINGRYEILYPLKEKSFWLYHFANAIRSNYEADTLLKKNVAISLDYNLLKSTQNLIENTYGDVTQNNSGFRFSVIAADGNGNIRLMNDFVTNRKPLDPNDDYAIQKLQQKHFFFSNIRNERDQWGNSNLIALHLGPGSSVKPLTTAAIASQINAGWESLHMQAPGELQYESYAGFKLLKPWENDDHYRAGYMDVSRFLEVSSNFYQSAMIFLGSYPRNAFIKNNKASIRNVLSTQAGNNNTYPLFEVNGLAYHLPNYNNRRGAWPASDEEAKHKDFFGNENSLLANGLQTNAGLQTKTVMQKDTLLSSYRKESMLDSMNYSFLSPNKSIYYLWSMPEQSSLLQSQRSFKEPYQNFNIGLKTTTLGGYPYQVSAYKMLEMYLSLFTQNRNFGLSIVENPQRNVAWKVDTTWNGNANFNRFLAANIFKGMNDVIYGAWGTAHGIGGLAAAHPGYFVYAKTGTINEQGSGVRNSRRLVVVITNKNMQQPENIGSKDTKLYALYFAIDNNKDFDWSLLNQILNETMASNSFANYFRN</sequence>
<feature type="transmembrane region" description="Helical" evidence="1">
    <location>
        <begin position="928"/>
        <end position="950"/>
    </location>
</feature>
<evidence type="ECO:0000256" key="1">
    <source>
        <dbReference type="SAM" id="Phobius"/>
    </source>
</evidence>
<keyword evidence="3" id="KW-1185">Reference proteome</keyword>
<comment type="caution">
    <text evidence="2">The sequence shown here is derived from an EMBL/GenBank/DDBJ whole genome shotgun (WGS) entry which is preliminary data.</text>
</comment>
<feature type="transmembrane region" description="Helical" evidence="1">
    <location>
        <begin position="756"/>
        <end position="779"/>
    </location>
</feature>
<feature type="transmembrane region" description="Helical" evidence="1">
    <location>
        <begin position="621"/>
        <end position="642"/>
    </location>
</feature>
<dbReference type="EMBL" id="VWSH01000003">
    <property type="protein sequence ID" value="KAA5533443.1"/>
    <property type="molecule type" value="Genomic_DNA"/>
</dbReference>
<evidence type="ECO:0000313" key="2">
    <source>
        <dbReference type="EMBL" id="KAA5533443.1"/>
    </source>
</evidence>
<feature type="transmembrane region" description="Helical" evidence="1">
    <location>
        <begin position="994"/>
        <end position="1014"/>
    </location>
</feature>
<dbReference type="Gene3D" id="3.40.710.10">
    <property type="entry name" value="DD-peptidase/beta-lactamase superfamily"/>
    <property type="match status" value="1"/>
</dbReference>
<feature type="transmembrane region" description="Helical" evidence="1">
    <location>
        <begin position="690"/>
        <end position="711"/>
    </location>
</feature>
<feature type="transmembrane region" description="Helical" evidence="1">
    <location>
        <begin position="573"/>
        <end position="594"/>
    </location>
</feature>
<dbReference type="InterPro" id="IPR012338">
    <property type="entry name" value="Beta-lactam/transpept-like"/>
</dbReference>
<feature type="transmembrane region" description="Helical" evidence="1">
    <location>
        <begin position="5"/>
        <end position="22"/>
    </location>
</feature>
<feature type="transmembrane region" description="Helical" evidence="1">
    <location>
        <begin position="1034"/>
        <end position="1052"/>
    </location>
</feature>
<accession>A0A5M6CEN2</accession>
<keyword evidence="1" id="KW-0472">Membrane</keyword>
<feature type="transmembrane region" description="Helical" evidence="1">
    <location>
        <begin position="785"/>
        <end position="802"/>
    </location>
</feature>
<organism evidence="2 3">
    <name type="scientific">Taibaiella lutea</name>
    <dbReference type="NCBI Taxonomy" id="2608001"/>
    <lineage>
        <taxon>Bacteria</taxon>
        <taxon>Pseudomonadati</taxon>
        <taxon>Bacteroidota</taxon>
        <taxon>Chitinophagia</taxon>
        <taxon>Chitinophagales</taxon>
        <taxon>Chitinophagaceae</taxon>
        <taxon>Taibaiella</taxon>
    </lineage>
</organism>
<feature type="transmembrane region" description="Helical" evidence="1">
    <location>
        <begin position="717"/>
        <end position="735"/>
    </location>
</feature>